<evidence type="ECO:0000256" key="2">
    <source>
        <dbReference type="ARBA" id="ARBA00022448"/>
    </source>
</evidence>
<comment type="subcellular location">
    <subcellularLocation>
        <location evidence="1">Periplasm</location>
    </subcellularLocation>
</comment>
<dbReference type="InterPro" id="IPR036909">
    <property type="entry name" value="Cyt_c-like_dom_sf"/>
</dbReference>
<dbReference type="PROSITE" id="PS51007">
    <property type="entry name" value="CYTC"/>
    <property type="match status" value="1"/>
</dbReference>
<keyword evidence="2" id="KW-0813">Transport</keyword>
<dbReference type="GO" id="GO:0042597">
    <property type="term" value="C:periplasmic space"/>
    <property type="evidence" value="ECO:0007669"/>
    <property type="project" value="UniProtKB-SubCell"/>
</dbReference>
<keyword evidence="10" id="KW-0472">Membrane</keyword>
<dbReference type="GO" id="GO:0046872">
    <property type="term" value="F:metal ion binding"/>
    <property type="evidence" value="ECO:0007669"/>
    <property type="project" value="UniProtKB-KW"/>
</dbReference>
<dbReference type="PANTHER" id="PTHR30600:SF10">
    <property type="entry name" value="BLL6722 PROTEIN"/>
    <property type="match status" value="1"/>
</dbReference>
<evidence type="ECO:0000259" key="11">
    <source>
        <dbReference type="PROSITE" id="PS51007"/>
    </source>
</evidence>
<dbReference type="GO" id="GO:0009055">
    <property type="term" value="F:electron transfer activity"/>
    <property type="evidence" value="ECO:0007669"/>
    <property type="project" value="InterPro"/>
</dbReference>
<keyword evidence="3" id="KW-0349">Heme</keyword>
<dbReference type="PIRSF" id="PIRSF000294">
    <property type="entry name" value="Cytochrome-c_peroxidase"/>
    <property type="match status" value="1"/>
</dbReference>
<gene>
    <name evidence="12" type="ORF">METZ01_LOCUS161021</name>
</gene>
<name>A0A382B4K7_9ZZZZ</name>
<evidence type="ECO:0000256" key="3">
    <source>
        <dbReference type="ARBA" id="ARBA00022617"/>
    </source>
</evidence>
<feature type="domain" description="Cytochrome c" evidence="11">
    <location>
        <begin position="223"/>
        <end position="346"/>
    </location>
</feature>
<dbReference type="InterPro" id="IPR004852">
    <property type="entry name" value="Di-haem_cyt_c_peroxidsae"/>
</dbReference>
<evidence type="ECO:0000256" key="10">
    <source>
        <dbReference type="SAM" id="Phobius"/>
    </source>
</evidence>
<accession>A0A382B4K7</accession>
<protein>
    <recommendedName>
        <fullName evidence="11">Cytochrome c domain-containing protein</fullName>
    </recommendedName>
</protein>
<keyword evidence="6" id="KW-0574">Periplasm</keyword>
<keyword evidence="9" id="KW-0408">Iron</keyword>
<dbReference type="GO" id="GO:0020037">
    <property type="term" value="F:heme binding"/>
    <property type="evidence" value="ECO:0007669"/>
    <property type="project" value="InterPro"/>
</dbReference>
<dbReference type="InterPro" id="IPR051395">
    <property type="entry name" value="Cytochrome_c_Peroxidase/MauG"/>
</dbReference>
<dbReference type="GO" id="GO:0004130">
    <property type="term" value="F:cytochrome-c peroxidase activity"/>
    <property type="evidence" value="ECO:0007669"/>
    <property type="project" value="TreeGrafter"/>
</dbReference>
<sequence>MFSHLENKVMKLQNRKIWRIGVLGMVAGLFFLIGGMTLVTQGEAYELKIPLGLDEEGFKVPKDNPLTQEKVDLGRFLFFDKRLSANDTIACATCHIPALAFTDGQPVSSGIHHLQGGRSAPTAINRAFSTVQFWDGRAATLENQSIGPFANPIEHGFANHDQLVAKISKIDGYKELFKTVFKVENITKEHVGKAIASFQRTLISGNSPFDRFDYDGDEKALSESAKRGKKLFFGKARCNLCHFGTNFSDEKFHNVGIGWGGEALDVGRYNVTKDVKDLGAFKTPTLREISRTAPYMHDGRFSTLEQVVKHYNNGGVKNPFLDNQIIPLNLTASEIKDLISMLRSLEGTGWQHVKAPTEFPQ</sequence>
<reference evidence="12" key="1">
    <citation type="submission" date="2018-05" db="EMBL/GenBank/DDBJ databases">
        <authorList>
            <person name="Lanie J.A."/>
            <person name="Ng W.-L."/>
            <person name="Kazmierczak K.M."/>
            <person name="Andrzejewski T.M."/>
            <person name="Davidsen T.M."/>
            <person name="Wayne K.J."/>
            <person name="Tettelin H."/>
            <person name="Glass J.I."/>
            <person name="Rusch D."/>
            <person name="Podicherti R."/>
            <person name="Tsui H.-C.T."/>
            <person name="Winkler M.E."/>
        </authorList>
    </citation>
    <scope>NUCLEOTIDE SEQUENCE</scope>
</reference>
<feature type="transmembrane region" description="Helical" evidence="10">
    <location>
        <begin position="20"/>
        <end position="39"/>
    </location>
</feature>
<keyword evidence="7" id="KW-0249">Electron transport</keyword>
<evidence type="ECO:0000256" key="5">
    <source>
        <dbReference type="ARBA" id="ARBA00022729"/>
    </source>
</evidence>
<evidence type="ECO:0000256" key="1">
    <source>
        <dbReference type="ARBA" id="ARBA00004418"/>
    </source>
</evidence>
<dbReference type="AlphaFoldDB" id="A0A382B4K7"/>
<dbReference type="EMBL" id="UINC01027983">
    <property type="protein sequence ID" value="SVB08167.1"/>
    <property type="molecule type" value="Genomic_DNA"/>
</dbReference>
<evidence type="ECO:0000256" key="9">
    <source>
        <dbReference type="ARBA" id="ARBA00023004"/>
    </source>
</evidence>
<dbReference type="Pfam" id="PF03150">
    <property type="entry name" value="CCP_MauG"/>
    <property type="match status" value="1"/>
</dbReference>
<evidence type="ECO:0000256" key="6">
    <source>
        <dbReference type="ARBA" id="ARBA00022764"/>
    </source>
</evidence>
<proteinExistence type="predicted"/>
<dbReference type="FunFam" id="1.10.760.10:FF:000019">
    <property type="entry name" value="Di-heme cytochrome C peroxidase"/>
    <property type="match status" value="1"/>
</dbReference>
<evidence type="ECO:0000256" key="8">
    <source>
        <dbReference type="ARBA" id="ARBA00023002"/>
    </source>
</evidence>
<evidence type="ECO:0000256" key="7">
    <source>
        <dbReference type="ARBA" id="ARBA00022982"/>
    </source>
</evidence>
<organism evidence="12">
    <name type="scientific">marine metagenome</name>
    <dbReference type="NCBI Taxonomy" id="408172"/>
    <lineage>
        <taxon>unclassified sequences</taxon>
        <taxon>metagenomes</taxon>
        <taxon>ecological metagenomes</taxon>
    </lineage>
</organism>
<keyword evidence="10" id="KW-0812">Transmembrane</keyword>
<dbReference type="InterPro" id="IPR009056">
    <property type="entry name" value="Cyt_c-like_dom"/>
</dbReference>
<keyword evidence="5" id="KW-0732">Signal</keyword>
<evidence type="ECO:0000256" key="4">
    <source>
        <dbReference type="ARBA" id="ARBA00022723"/>
    </source>
</evidence>
<keyword evidence="8" id="KW-0560">Oxidoreductase</keyword>
<keyword evidence="10" id="KW-1133">Transmembrane helix</keyword>
<dbReference type="Gene3D" id="1.10.760.10">
    <property type="entry name" value="Cytochrome c-like domain"/>
    <property type="match status" value="2"/>
</dbReference>
<evidence type="ECO:0000313" key="12">
    <source>
        <dbReference type="EMBL" id="SVB08167.1"/>
    </source>
</evidence>
<dbReference type="PANTHER" id="PTHR30600">
    <property type="entry name" value="CYTOCHROME C PEROXIDASE-RELATED"/>
    <property type="match status" value="1"/>
</dbReference>
<dbReference type="InterPro" id="IPR026259">
    <property type="entry name" value="MauG/Cytc_peroxidase"/>
</dbReference>
<dbReference type="SUPFAM" id="SSF46626">
    <property type="entry name" value="Cytochrome c"/>
    <property type="match status" value="2"/>
</dbReference>
<keyword evidence="4" id="KW-0479">Metal-binding</keyword>